<keyword evidence="11 17" id="KW-0808">Transferase</keyword>
<dbReference type="GO" id="GO:0009401">
    <property type="term" value="P:phosphoenolpyruvate-dependent sugar phosphotransferase system"/>
    <property type="evidence" value="ECO:0007669"/>
    <property type="project" value="UniProtKB-KW"/>
</dbReference>
<reference evidence="24 25" key="1">
    <citation type="journal article" date="2014" name="Genome Announc.">
        <title>Complete Genome Sequences of Fish Pathogenic Weissella ceti Strains WS74 and WS105.</title>
        <authorList>
            <person name="Figueiredo H.C."/>
            <person name="Leal C.A."/>
            <person name="Dorella F.A."/>
            <person name="Carvalho A.F."/>
            <person name="Soares S.C."/>
            <person name="Pereira F.L."/>
            <person name="Azevedo V.A."/>
        </authorList>
    </citation>
    <scope>NUCLEOTIDE SEQUENCE [LARGE SCALE GENOMIC DNA]</scope>
    <source>
        <strain evidence="24 25">WS74</strain>
    </source>
</reference>
<feature type="binding site" evidence="19">
    <location>
        <position position="299"/>
    </location>
    <ligand>
        <name>phosphoenolpyruvate</name>
        <dbReference type="ChEBI" id="CHEBI:58702"/>
    </ligand>
</feature>
<proteinExistence type="inferred from homology"/>
<feature type="domain" description="PEP-utilising enzyme C-terminal" evidence="22">
    <location>
        <begin position="253"/>
        <end position="544"/>
    </location>
</feature>
<dbReference type="KEGG" id="wci:WS105_0194"/>
<evidence type="ECO:0000256" key="13">
    <source>
        <dbReference type="ARBA" id="ARBA00022723"/>
    </source>
</evidence>
<evidence type="ECO:0000256" key="7">
    <source>
        <dbReference type="ARBA" id="ARBA00016544"/>
    </source>
</evidence>
<evidence type="ECO:0000256" key="5">
    <source>
        <dbReference type="ARBA" id="ARBA00007837"/>
    </source>
</evidence>
<dbReference type="PANTHER" id="PTHR46244:SF3">
    <property type="entry name" value="PHOSPHOENOLPYRUVATE-PROTEIN PHOSPHOTRANSFERASE"/>
    <property type="match status" value="1"/>
</dbReference>
<dbReference type="Pfam" id="PF00391">
    <property type="entry name" value="PEP-utilizers"/>
    <property type="match status" value="1"/>
</dbReference>
<evidence type="ECO:0000256" key="2">
    <source>
        <dbReference type="ARBA" id="ARBA00001946"/>
    </source>
</evidence>
<keyword evidence="24" id="KW-0670">Pyruvate</keyword>
<evidence type="ECO:0000256" key="15">
    <source>
        <dbReference type="ARBA" id="ARBA00022842"/>
    </source>
</evidence>
<dbReference type="InterPro" id="IPR015813">
    <property type="entry name" value="Pyrv/PenolPyrv_kinase-like_dom"/>
</dbReference>
<dbReference type="SUPFAM" id="SSF51621">
    <property type="entry name" value="Phosphoenolpyruvate/pyruvate domain"/>
    <property type="match status" value="1"/>
</dbReference>
<accession>A0A088GPM1</accession>
<evidence type="ECO:0000256" key="14">
    <source>
        <dbReference type="ARBA" id="ARBA00022777"/>
    </source>
</evidence>
<evidence type="ECO:0000259" key="21">
    <source>
        <dbReference type="Pfam" id="PF00391"/>
    </source>
</evidence>
<evidence type="ECO:0000256" key="12">
    <source>
        <dbReference type="ARBA" id="ARBA00022683"/>
    </source>
</evidence>
<feature type="active site" description="Proton donor" evidence="18">
    <location>
        <position position="505"/>
    </location>
</feature>
<evidence type="ECO:0000259" key="22">
    <source>
        <dbReference type="Pfam" id="PF02896"/>
    </source>
</evidence>
<evidence type="ECO:0000256" key="4">
    <source>
        <dbReference type="ARBA" id="ARBA00004496"/>
    </source>
</evidence>
<dbReference type="Gene3D" id="3.20.20.60">
    <property type="entry name" value="Phosphoenolpyruvate-binding domains"/>
    <property type="match status" value="1"/>
</dbReference>
<dbReference type="EC" id="2.7.3.9" evidence="6 17"/>
<evidence type="ECO:0000256" key="18">
    <source>
        <dbReference type="PIRSR" id="PIRSR000732-1"/>
    </source>
</evidence>
<dbReference type="InterPro" id="IPR008279">
    <property type="entry name" value="PEP-util_enz_mobile_dom"/>
</dbReference>
<name>A0A088GPM1_9LACO</name>
<dbReference type="Pfam" id="PF05524">
    <property type="entry name" value="PEP-utilisers_N"/>
    <property type="match status" value="1"/>
</dbReference>
<dbReference type="SUPFAM" id="SSF47831">
    <property type="entry name" value="Enzyme I of the PEP:sugar phosphotransferase system HPr-binding (sub)domain"/>
    <property type="match status" value="1"/>
</dbReference>
<dbReference type="SUPFAM" id="SSF52009">
    <property type="entry name" value="Phosphohistidine domain"/>
    <property type="match status" value="1"/>
</dbReference>
<dbReference type="PATRIC" id="fig|759620.7.peg.182"/>
<dbReference type="Gene3D" id="3.50.30.10">
    <property type="entry name" value="Phosphohistidine domain"/>
    <property type="match status" value="1"/>
</dbReference>
<dbReference type="NCBIfam" id="TIGR01417">
    <property type="entry name" value="PTS_I_fam"/>
    <property type="match status" value="1"/>
</dbReference>
<dbReference type="GO" id="GO:0005737">
    <property type="term" value="C:cytoplasm"/>
    <property type="evidence" value="ECO:0007669"/>
    <property type="project" value="UniProtKB-SubCell"/>
</dbReference>
<feature type="binding site" evidence="19">
    <location>
        <position position="335"/>
    </location>
    <ligand>
        <name>phosphoenolpyruvate</name>
        <dbReference type="ChEBI" id="CHEBI:58702"/>
    </ligand>
</feature>
<dbReference type="GO" id="GO:0046872">
    <property type="term" value="F:metal ion binding"/>
    <property type="evidence" value="ECO:0007669"/>
    <property type="project" value="UniProtKB-KW"/>
</dbReference>
<dbReference type="Proteomes" id="UP000029079">
    <property type="component" value="Chromosome"/>
</dbReference>
<feature type="binding site" evidence="20">
    <location>
        <position position="458"/>
    </location>
    <ligand>
        <name>Mg(2+)</name>
        <dbReference type="ChEBI" id="CHEBI:18420"/>
    </ligand>
</feature>
<dbReference type="GO" id="GO:0016301">
    <property type="term" value="F:kinase activity"/>
    <property type="evidence" value="ECO:0007669"/>
    <property type="project" value="UniProtKB-KW"/>
</dbReference>
<dbReference type="InterPro" id="IPR000121">
    <property type="entry name" value="PEP_util_C"/>
</dbReference>
<dbReference type="GO" id="GO:0008965">
    <property type="term" value="F:phosphoenolpyruvate-protein phosphotransferase activity"/>
    <property type="evidence" value="ECO:0007669"/>
    <property type="project" value="UniProtKB-EC"/>
</dbReference>
<dbReference type="InterPro" id="IPR050499">
    <property type="entry name" value="PEP-utilizing_PTS_enzyme"/>
</dbReference>
<comment type="cofactor">
    <cofactor evidence="2 17 20">
        <name>Mg(2+)</name>
        <dbReference type="ChEBI" id="CHEBI:18420"/>
    </cofactor>
</comment>
<dbReference type="EMBL" id="CP009223">
    <property type="protein sequence ID" value="AIM62447.1"/>
    <property type="molecule type" value="Genomic_DNA"/>
</dbReference>
<dbReference type="PROSITE" id="PS00370">
    <property type="entry name" value="PEP_ENZYMES_PHOS_SITE"/>
    <property type="match status" value="1"/>
</dbReference>
<comment type="function">
    <text evidence="3 17">General (non sugar-specific) component of the phosphoenolpyruvate-dependent sugar phosphotransferase system (sugar PTS). This major carbohydrate active-transport system catalyzes the phosphorylation of incoming sugar substrates concomitantly with their translocation across the cell membrane. Enzyme I transfers the phosphoryl group from phosphoenolpyruvate (PEP) to the phosphoryl carrier protein (HPr).</text>
</comment>
<evidence type="ECO:0000256" key="10">
    <source>
        <dbReference type="ARBA" id="ARBA00022597"/>
    </source>
</evidence>
<evidence type="ECO:0000259" key="23">
    <source>
        <dbReference type="Pfam" id="PF05524"/>
    </source>
</evidence>
<dbReference type="STRING" id="759620.WS105_0194"/>
<dbReference type="InterPro" id="IPR024692">
    <property type="entry name" value="PTS_EI"/>
</dbReference>
<feature type="domain" description="PEP-utilising enzyme mobile" evidence="21">
    <location>
        <begin position="156"/>
        <end position="228"/>
    </location>
</feature>
<dbReference type="InterPro" id="IPR036637">
    <property type="entry name" value="Phosphohistidine_dom_sf"/>
</dbReference>
<keyword evidence="14 17" id="KW-0418">Kinase</keyword>
<feature type="binding site" evidence="20">
    <location>
        <position position="434"/>
    </location>
    <ligand>
        <name>Mg(2+)</name>
        <dbReference type="ChEBI" id="CHEBI:18420"/>
    </ligand>
</feature>
<dbReference type="PRINTS" id="PR01736">
    <property type="entry name" value="PHPHTRNFRASE"/>
</dbReference>
<dbReference type="Gene3D" id="1.10.274.10">
    <property type="entry name" value="PtsI, HPr-binding domain"/>
    <property type="match status" value="1"/>
</dbReference>
<evidence type="ECO:0000256" key="3">
    <source>
        <dbReference type="ARBA" id="ARBA00002728"/>
    </source>
</evidence>
<dbReference type="PIRSF" id="PIRSF000732">
    <property type="entry name" value="PTS_enzyme_I"/>
    <property type="match status" value="1"/>
</dbReference>
<dbReference type="InterPro" id="IPR018274">
    <property type="entry name" value="PEP_util_AS"/>
</dbReference>
<feature type="binding site" evidence="19">
    <location>
        <begin position="457"/>
        <end position="458"/>
    </location>
    <ligand>
        <name>phosphoenolpyruvate</name>
        <dbReference type="ChEBI" id="CHEBI:58702"/>
    </ligand>
</feature>
<evidence type="ECO:0000256" key="16">
    <source>
        <dbReference type="ARBA" id="ARBA00033235"/>
    </source>
</evidence>
<evidence type="ECO:0000256" key="17">
    <source>
        <dbReference type="PIRNR" id="PIRNR000732"/>
    </source>
</evidence>
<gene>
    <name evidence="24" type="ORF">WS74_0195</name>
</gene>
<feature type="binding site" evidence="19">
    <location>
        <position position="468"/>
    </location>
    <ligand>
        <name>phosphoenolpyruvate</name>
        <dbReference type="ChEBI" id="CHEBI:58702"/>
    </ligand>
</feature>
<dbReference type="AlphaFoldDB" id="A0A088GPM1"/>
<evidence type="ECO:0000256" key="19">
    <source>
        <dbReference type="PIRSR" id="PIRSR000732-2"/>
    </source>
</evidence>
<reference evidence="25" key="2">
    <citation type="submission" date="2014-08" db="EMBL/GenBank/DDBJ databases">
        <title>Complete genome of Weissella ceti strain WS74 isolated from diseased rainbow trout in Brazil.</title>
        <authorList>
            <person name="Figueiredo H.C.P."/>
            <person name="Leal C.A.G."/>
            <person name="Pereira F.L."/>
            <person name="Soares S.C."/>
            <person name="Dorella F.A."/>
            <person name="Carvalho A.F."/>
            <person name="Azevedo V.A.C."/>
        </authorList>
    </citation>
    <scope>NUCLEOTIDE SEQUENCE [LARGE SCALE GENOMIC DNA]</scope>
    <source>
        <strain evidence="25">WS74</strain>
    </source>
</reference>
<organism evidence="24 25">
    <name type="scientific">Weissella ceti</name>
    <dbReference type="NCBI Taxonomy" id="759620"/>
    <lineage>
        <taxon>Bacteria</taxon>
        <taxon>Bacillati</taxon>
        <taxon>Bacillota</taxon>
        <taxon>Bacilli</taxon>
        <taxon>Lactobacillales</taxon>
        <taxon>Lactobacillaceae</taxon>
        <taxon>Weissella</taxon>
    </lineage>
</organism>
<comment type="subcellular location">
    <subcellularLocation>
        <location evidence="4 17">Cytoplasm</location>
    </subcellularLocation>
</comment>
<dbReference type="InterPro" id="IPR006318">
    <property type="entry name" value="PTS_EI-like"/>
</dbReference>
<keyword evidence="25" id="KW-1185">Reference proteome</keyword>
<evidence type="ECO:0000313" key="24">
    <source>
        <dbReference type="EMBL" id="AIM62447.1"/>
    </source>
</evidence>
<keyword evidence="15 17" id="KW-0460">Magnesium</keyword>
<dbReference type="PANTHER" id="PTHR46244">
    <property type="entry name" value="PHOSPHOENOLPYRUVATE-PROTEIN PHOSPHOTRANSFERASE"/>
    <property type="match status" value="1"/>
</dbReference>
<dbReference type="RefSeq" id="WP_009495453.1">
    <property type="nucleotide sequence ID" value="NZ_CP009223.1"/>
</dbReference>
<dbReference type="KEGG" id="wct:WS74_0195"/>
<dbReference type="InterPro" id="IPR040442">
    <property type="entry name" value="Pyrv_kinase-like_dom_sf"/>
</dbReference>
<dbReference type="InterPro" id="IPR036618">
    <property type="entry name" value="PtsI_HPr-bd_sf"/>
</dbReference>
<dbReference type="FunFam" id="3.20.20.60:FF:000007">
    <property type="entry name" value="Phosphoenolpyruvate-protein phosphotransferase"/>
    <property type="match status" value="1"/>
</dbReference>
<evidence type="ECO:0000313" key="25">
    <source>
        <dbReference type="Proteomes" id="UP000029079"/>
    </source>
</evidence>
<protein>
    <recommendedName>
        <fullName evidence="7 17">Phosphoenolpyruvate-protein phosphotransferase</fullName>
        <ecNumber evidence="6 17">2.7.3.9</ecNumber>
    </recommendedName>
    <alternativeName>
        <fullName evidence="16 17">Phosphotransferase system, enzyme I</fullName>
    </alternativeName>
</protein>
<evidence type="ECO:0000256" key="9">
    <source>
        <dbReference type="ARBA" id="ARBA00022490"/>
    </source>
</evidence>
<keyword evidence="10 17" id="KW-0762">Sugar transport</keyword>
<feature type="domain" description="Phosphotransferase system enzyme I N-terminal" evidence="23">
    <location>
        <begin position="6"/>
        <end position="129"/>
    </location>
</feature>
<keyword evidence="9 17" id="KW-0963">Cytoplasm</keyword>
<feature type="active site" description="Tele-phosphohistidine intermediate" evidence="18">
    <location>
        <position position="192"/>
    </location>
</feature>
<evidence type="ECO:0000256" key="6">
    <source>
        <dbReference type="ARBA" id="ARBA00012232"/>
    </source>
</evidence>
<evidence type="ECO:0000256" key="11">
    <source>
        <dbReference type="ARBA" id="ARBA00022679"/>
    </source>
</evidence>
<comment type="similarity">
    <text evidence="5 17">Belongs to the PEP-utilizing enzyme family.</text>
</comment>
<dbReference type="InterPro" id="IPR008731">
    <property type="entry name" value="PTS_EIN"/>
</dbReference>
<evidence type="ECO:0000256" key="20">
    <source>
        <dbReference type="PIRSR" id="PIRSR000732-3"/>
    </source>
</evidence>
<evidence type="ECO:0000256" key="1">
    <source>
        <dbReference type="ARBA" id="ARBA00000683"/>
    </source>
</evidence>
<keyword evidence="12 17" id="KW-0598">Phosphotransferase system</keyword>
<sequence>MTKEIKGIAASNGVAIAKAYKLVDPDLSFETRTIDDVQAEADRLTAAFLASKTDLEQIRDKAAESMGKEEAEVFTAHIMVLEDPEFTGGVTGKIEGERVNAEAALKDIADMYIQMFESMGDDNPYMAERAADIRDVTKRIMSHLLQRTLPNPALINEEVIIIANDMTPSDTAQLDRRFVKGFITNVGGRTAHAAIMARTLEIPAIVGSEVATREIAEGDMVILDGLDGVAIDQPTDDQIEAYRAKGAAYEDKKATWARLKDEKSVSKDGKEFVIGANIGTPKDLAGVLENGAEGVGLYRTEFLYMDSKELPTEDEQFEAYKTVLAGMDGKPVTVRTMDIGGDKYLPYLPLDEEENPFLGYRAIRISLDRTDIFRTQLRALLRASVYGELWIMFPMVATLPEFRAARDIFNEEKVNLQAEGVEVADNIKLGIMIEVPAAAILADQFAQEVDFFSIGTNDLIGYSMAADRGNDKIAYLYQPYNPSILRLVKYVIESAHKHGKFAAMCGEMAGDPIALPILMGMGLDEFSMSATSVLQARDLMSKLDTAKMAELAEKAVNLQTNEDVIALVHAEVPESND</sequence>
<comment type="catalytic activity">
    <reaction evidence="1 17">
        <text>L-histidyl-[protein] + phosphoenolpyruvate = N(pros)-phospho-L-histidyl-[protein] + pyruvate</text>
        <dbReference type="Rhea" id="RHEA:23880"/>
        <dbReference type="Rhea" id="RHEA-COMP:9745"/>
        <dbReference type="Rhea" id="RHEA-COMP:9746"/>
        <dbReference type="ChEBI" id="CHEBI:15361"/>
        <dbReference type="ChEBI" id="CHEBI:29979"/>
        <dbReference type="ChEBI" id="CHEBI:58702"/>
        <dbReference type="ChEBI" id="CHEBI:64837"/>
        <dbReference type="EC" id="2.7.3.9"/>
    </reaction>
</comment>
<dbReference type="Pfam" id="PF02896">
    <property type="entry name" value="PEP-utilizers_C"/>
    <property type="match status" value="1"/>
</dbReference>
<keyword evidence="8 17" id="KW-0813">Transport</keyword>
<evidence type="ECO:0000256" key="8">
    <source>
        <dbReference type="ARBA" id="ARBA00022448"/>
    </source>
</evidence>
<keyword evidence="13 17" id="KW-0479">Metal-binding</keyword>